<sequence>MKNTTILLLLLSLLFACRKDDPAAELSVCGVKDPARNLPWLRDIIKEAKRKNEENITTISLVEVRGQPIINYYVSYLSCIGCLSYYCDGSRVDLSTFTQAELRDYQDNLWTESGKRVVLWPRK</sequence>
<organism evidence="1 2">
    <name type="scientific">Rhabdobacter roseus</name>
    <dbReference type="NCBI Taxonomy" id="1655419"/>
    <lineage>
        <taxon>Bacteria</taxon>
        <taxon>Pseudomonadati</taxon>
        <taxon>Bacteroidota</taxon>
        <taxon>Cytophagia</taxon>
        <taxon>Cytophagales</taxon>
        <taxon>Cytophagaceae</taxon>
        <taxon>Rhabdobacter</taxon>
    </lineage>
</organism>
<proteinExistence type="predicted"/>
<keyword evidence="2" id="KW-1185">Reference proteome</keyword>
<dbReference type="Proteomes" id="UP000557307">
    <property type="component" value="Unassembled WGS sequence"/>
</dbReference>
<dbReference type="PROSITE" id="PS51257">
    <property type="entry name" value="PROKAR_LIPOPROTEIN"/>
    <property type="match status" value="1"/>
</dbReference>
<evidence type="ECO:0000313" key="2">
    <source>
        <dbReference type="Proteomes" id="UP000557307"/>
    </source>
</evidence>
<accession>A0A840TUM5</accession>
<evidence type="ECO:0008006" key="3">
    <source>
        <dbReference type="Google" id="ProtNLM"/>
    </source>
</evidence>
<gene>
    <name evidence="1" type="ORF">HNQ92_005106</name>
</gene>
<dbReference type="AlphaFoldDB" id="A0A840TUM5"/>
<reference evidence="1 2" key="1">
    <citation type="submission" date="2020-08" db="EMBL/GenBank/DDBJ databases">
        <title>Genomic Encyclopedia of Type Strains, Phase IV (KMG-IV): sequencing the most valuable type-strain genomes for metagenomic binning, comparative biology and taxonomic classification.</title>
        <authorList>
            <person name="Goeker M."/>
        </authorList>
    </citation>
    <scope>NUCLEOTIDE SEQUENCE [LARGE SCALE GENOMIC DNA]</scope>
    <source>
        <strain evidence="1 2">DSM 105074</strain>
    </source>
</reference>
<dbReference type="EMBL" id="JACHGF010000012">
    <property type="protein sequence ID" value="MBB5286944.1"/>
    <property type="molecule type" value="Genomic_DNA"/>
</dbReference>
<protein>
    <recommendedName>
        <fullName evidence="3">Lipoprotein</fullName>
    </recommendedName>
</protein>
<dbReference type="RefSeq" id="WP_184178556.1">
    <property type="nucleotide sequence ID" value="NZ_JACHGF010000012.1"/>
</dbReference>
<name>A0A840TUM5_9BACT</name>
<evidence type="ECO:0000313" key="1">
    <source>
        <dbReference type="EMBL" id="MBB5286944.1"/>
    </source>
</evidence>
<comment type="caution">
    <text evidence="1">The sequence shown here is derived from an EMBL/GenBank/DDBJ whole genome shotgun (WGS) entry which is preliminary data.</text>
</comment>